<evidence type="ECO:0000256" key="1">
    <source>
        <dbReference type="ARBA" id="ARBA00010296"/>
    </source>
</evidence>
<reference evidence="8 9" key="1">
    <citation type="journal article" date="2019" name="Biochem. Eng. J.">
        <title>Metabolic engineering of the marine bacteria Neptunomonas concharum for the production of acetoin and meso-2,3-butanediol from acetate.</title>
        <authorList>
            <person name="Li W."/>
            <person name="Pu N."/>
            <person name="Liu C.-X."/>
            <person name="Yuan Q.-P."/>
            <person name="Li Z.-J."/>
        </authorList>
    </citation>
    <scope>NUCLEOTIDE SEQUENCE [LARGE SCALE GENOMIC DNA]</scope>
    <source>
        <strain evidence="8 9">JCM17730</strain>
    </source>
</reference>
<evidence type="ECO:0000313" key="8">
    <source>
        <dbReference type="EMBL" id="QEQ97338.1"/>
    </source>
</evidence>
<feature type="signal peptide" evidence="7">
    <location>
        <begin position="1"/>
        <end position="19"/>
    </location>
</feature>
<evidence type="ECO:0000256" key="3">
    <source>
        <dbReference type="ARBA" id="ARBA00022729"/>
    </source>
</evidence>
<dbReference type="PROSITE" id="PS51257">
    <property type="entry name" value="PROKAR_LIPOPROTEIN"/>
    <property type="match status" value="1"/>
</dbReference>
<keyword evidence="5" id="KW-0564">Palmitate</keyword>
<evidence type="ECO:0000256" key="7">
    <source>
        <dbReference type="SAM" id="SignalP"/>
    </source>
</evidence>
<keyword evidence="6 8" id="KW-0449">Lipoprotein</keyword>
<dbReference type="GO" id="GO:0009636">
    <property type="term" value="P:response to toxic substance"/>
    <property type="evidence" value="ECO:0007669"/>
    <property type="project" value="InterPro"/>
</dbReference>
<dbReference type="InterPro" id="IPR012556">
    <property type="entry name" value="Entericidin"/>
</dbReference>
<evidence type="ECO:0000313" key="9">
    <source>
        <dbReference type="Proteomes" id="UP000324760"/>
    </source>
</evidence>
<keyword evidence="9" id="KW-1185">Reference proteome</keyword>
<dbReference type="GO" id="GO:0016020">
    <property type="term" value="C:membrane"/>
    <property type="evidence" value="ECO:0007669"/>
    <property type="project" value="InterPro"/>
</dbReference>
<feature type="chain" id="PRO_5024936601" evidence="7">
    <location>
        <begin position="20"/>
        <end position="43"/>
    </location>
</feature>
<keyword evidence="3 7" id="KW-0732">Signal</keyword>
<dbReference type="KEGG" id="ncu:F0U83_11790"/>
<proteinExistence type="inferred from homology"/>
<evidence type="ECO:0000256" key="6">
    <source>
        <dbReference type="ARBA" id="ARBA00023288"/>
    </source>
</evidence>
<accession>A0A5P1RCJ0</accession>
<comment type="similarity">
    <text evidence="1">Belongs to the EcnA/EcnB lipoprotein family.</text>
</comment>
<keyword evidence="4" id="KW-0472">Membrane</keyword>
<dbReference type="EMBL" id="CP043869">
    <property type="protein sequence ID" value="QEQ97338.1"/>
    <property type="molecule type" value="Genomic_DNA"/>
</dbReference>
<dbReference type="AlphaFoldDB" id="A0A5P1RCJ0"/>
<sequence>MKKLSITLLALVLGFAVSGCSTVEGIGKDLKKGGAAIEKAATK</sequence>
<gene>
    <name evidence="8" type="ORF">F0U83_11790</name>
</gene>
<dbReference type="Pfam" id="PF08085">
    <property type="entry name" value="Entericidin"/>
    <property type="match status" value="1"/>
</dbReference>
<evidence type="ECO:0000256" key="2">
    <source>
        <dbReference type="ARBA" id="ARBA00022475"/>
    </source>
</evidence>
<evidence type="ECO:0000256" key="5">
    <source>
        <dbReference type="ARBA" id="ARBA00023139"/>
    </source>
</evidence>
<dbReference type="Proteomes" id="UP000324760">
    <property type="component" value="Chromosome"/>
</dbReference>
<name>A0A5P1RCJ0_9GAMM</name>
<evidence type="ECO:0000256" key="4">
    <source>
        <dbReference type="ARBA" id="ARBA00023136"/>
    </source>
</evidence>
<protein>
    <submittedName>
        <fullName evidence="8">Entericidin A/B family lipoprotein</fullName>
    </submittedName>
</protein>
<organism evidence="8 9">
    <name type="scientific">Neptunomonas concharum</name>
    <dbReference type="NCBI Taxonomy" id="1031538"/>
    <lineage>
        <taxon>Bacteria</taxon>
        <taxon>Pseudomonadati</taxon>
        <taxon>Pseudomonadota</taxon>
        <taxon>Gammaproteobacteria</taxon>
        <taxon>Oceanospirillales</taxon>
        <taxon>Oceanospirillaceae</taxon>
        <taxon>Neptunomonas</taxon>
    </lineage>
</organism>
<dbReference type="RefSeq" id="WP_138987020.1">
    <property type="nucleotide sequence ID" value="NZ_CP043869.1"/>
</dbReference>
<dbReference type="OrthoDB" id="9181810at2"/>
<keyword evidence="2" id="KW-1003">Cell membrane</keyword>